<dbReference type="RefSeq" id="WP_380136312.1">
    <property type="nucleotide sequence ID" value="NZ_JBHLUI010000006.1"/>
</dbReference>
<dbReference type="InterPro" id="IPR029063">
    <property type="entry name" value="SAM-dependent_MTases_sf"/>
</dbReference>
<proteinExistence type="predicted"/>
<gene>
    <name evidence="2" type="ORF">ACFFVI_00530</name>
</gene>
<accession>A0ABV5LN31</accession>
<dbReference type="GO" id="GO:0032259">
    <property type="term" value="P:methylation"/>
    <property type="evidence" value="ECO:0007669"/>
    <property type="project" value="UniProtKB-KW"/>
</dbReference>
<dbReference type="PANTHER" id="PTHR43591:SF24">
    <property type="entry name" value="2-METHOXY-6-POLYPRENYL-1,4-BENZOQUINOL METHYLASE, MITOCHONDRIAL"/>
    <property type="match status" value="1"/>
</dbReference>
<organism evidence="2 3">
    <name type="scientific">Kineococcus gynurae</name>
    <dbReference type="NCBI Taxonomy" id="452979"/>
    <lineage>
        <taxon>Bacteria</taxon>
        <taxon>Bacillati</taxon>
        <taxon>Actinomycetota</taxon>
        <taxon>Actinomycetes</taxon>
        <taxon>Kineosporiales</taxon>
        <taxon>Kineosporiaceae</taxon>
        <taxon>Kineococcus</taxon>
    </lineage>
</organism>
<dbReference type="EC" id="2.1.1.-" evidence="2"/>
<dbReference type="InterPro" id="IPR013216">
    <property type="entry name" value="Methyltransf_11"/>
</dbReference>
<comment type="caution">
    <text evidence="2">The sequence shown here is derived from an EMBL/GenBank/DDBJ whole genome shotgun (WGS) entry which is preliminary data.</text>
</comment>
<reference evidence="2 3" key="1">
    <citation type="submission" date="2024-09" db="EMBL/GenBank/DDBJ databases">
        <authorList>
            <person name="Sun Q."/>
            <person name="Mori K."/>
        </authorList>
    </citation>
    <scope>NUCLEOTIDE SEQUENCE [LARGE SCALE GENOMIC DNA]</scope>
    <source>
        <strain evidence="2 3">TISTR 1856</strain>
    </source>
</reference>
<dbReference type="GO" id="GO:0008168">
    <property type="term" value="F:methyltransferase activity"/>
    <property type="evidence" value="ECO:0007669"/>
    <property type="project" value="UniProtKB-KW"/>
</dbReference>
<keyword evidence="2" id="KW-0808">Transferase</keyword>
<protein>
    <submittedName>
        <fullName evidence="2">Class I SAM-dependent methyltransferase</fullName>
        <ecNumber evidence="2">2.1.1.-</ecNumber>
    </submittedName>
</protein>
<name>A0ABV5LN31_9ACTN</name>
<dbReference type="SUPFAM" id="SSF53335">
    <property type="entry name" value="S-adenosyl-L-methionine-dependent methyltransferases"/>
    <property type="match status" value="1"/>
</dbReference>
<dbReference type="Proteomes" id="UP001589748">
    <property type="component" value="Unassembled WGS sequence"/>
</dbReference>
<dbReference type="CDD" id="cd02440">
    <property type="entry name" value="AdoMet_MTases"/>
    <property type="match status" value="1"/>
</dbReference>
<keyword evidence="3" id="KW-1185">Reference proteome</keyword>
<evidence type="ECO:0000313" key="2">
    <source>
        <dbReference type="EMBL" id="MFB9375443.1"/>
    </source>
</evidence>
<evidence type="ECO:0000259" key="1">
    <source>
        <dbReference type="Pfam" id="PF08241"/>
    </source>
</evidence>
<evidence type="ECO:0000313" key="3">
    <source>
        <dbReference type="Proteomes" id="UP001589748"/>
    </source>
</evidence>
<dbReference type="Gene3D" id="3.40.50.150">
    <property type="entry name" value="Vaccinia Virus protein VP39"/>
    <property type="match status" value="1"/>
</dbReference>
<keyword evidence="2" id="KW-0489">Methyltransferase</keyword>
<sequence>MPDDTRETTPSAPDYLHGYSAPVRRSHSWRTVANSAAYLEPRLRPGLDLLDVGCGVGTLTADLATRVAPGRVVGVDASAEVLTAAAAAAAAHGVDVELLVADATALPFAAASFDVVHLHQVLQHVPDPVAVLREARRVLRPGGTVAARDAVYASTVAVPEDPDLVAWRETYRRTARALGTEPDAGAHLARWARAAGFTDVVVSASAWAFSDPADRQWWASTWAERTDTVLRPRFAAGGPGEEDRTDAMVAAWRRWADVEDAWMSMTHGEVLLRA</sequence>
<feature type="domain" description="Methyltransferase type 11" evidence="1">
    <location>
        <begin position="50"/>
        <end position="146"/>
    </location>
</feature>
<dbReference type="Pfam" id="PF08241">
    <property type="entry name" value="Methyltransf_11"/>
    <property type="match status" value="1"/>
</dbReference>
<dbReference type="EMBL" id="JBHMDM010000001">
    <property type="protein sequence ID" value="MFB9375443.1"/>
    <property type="molecule type" value="Genomic_DNA"/>
</dbReference>
<dbReference type="PANTHER" id="PTHR43591">
    <property type="entry name" value="METHYLTRANSFERASE"/>
    <property type="match status" value="1"/>
</dbReference>